<dbReference type="EMBL" id="QYYH01000191">
    <property type="protein sequence ID" value="RJY05209.1"/>
    <property type="molecule type" value="Genomic_DNA"/>
</dbReference>
<evidence type="ECO:0000313" key="1">
    <source>
        <dbReference type="EMBL" id="RJY05209.1"/>
    </source>
</evidence>
<accession>A0A3A6TAE7</accession>
<proteinExistence type="predicted"/>
<reference evidence="1 2" key="1">
    <citation type="submission" date="2018-09" db="EMBL/GenBank/DDBJ databases">
        <title>Phylogeny of the Shewanellaceae, and recommendation for two new genera, Pseudoshewanella and Parashewanella.</title>
        <authorList>
            <person name="Wang G."/>
        </authorList>
    </citation>
    <scope>NUCLEOTIDE SEQUENCE [LARGE SCALE GENOMIC DNA]</scope>
    <source>
        <strain evidence="1 2">KCTC 22492</strain>
    </source>
</reference>
<protein>
    <submittedName>
        <fullName evidence="1">Uncharacterized protein</fullName>
    </submittedName>
</protein>
<dbReference type="AlphaFoldDB" id="A0A3A6TAE7"/>
<evidence type="ECO:0000313" key="2">
    <source>
        <dbReference type="Proteomes" id="UP000273022"/>
    </source>
</evidence>
<keyword evidence="2" id="KW-1185">Reference proteome</keyword>
<gene>
    <name evidence="1" type="ORF">D5R81_18680</name>
</gene>
<organism evidence="1 2">
    <name type="scientific">Parashewanella spongiae</name>
    <dbReference type="NCBI Taxonomy" id="342950"/>
    <lineage>
        <taxon>Bacteria</taxon>
        <taxon>Pseudomonadati</taxon>
        <taxon>Pseudomonadota</taxon>
        <taxon>Gammaproteobacteria</taxon>
        <taxon>Alteromonadales</taxon>
        <taxon>Shewanellaceae</taxon>
        <taxon>Parashewanella</taxon>
    </lineage>
</organism>
<dbReference type="Proteomes" id="UP000273022">
    <property type="component" value="Unassembled WGS sequence"/>
</dbReference>
<name>A0A3A6TAE7_9GAMM</name>
<comment type="caution">
    <text evidence="1">The sequence shown here is derived from an EMBL/GenBank/DDBJ whole genome shotgun (WGS) entry which is preliminary data.</text>
</comment>
<sequence length="135" mass="15347">MLNFLYCKVVVQNQLWLKIMSSESCTNALPHVAMPPELIAALSERKLKTKNTISVTMSGRQSHSFLVTLGKNCRWTCKSIDKFHNEAERGNSVGSYVETNEGEWCKQTEIVLNNSHLLHNALWRGNEQEITRLGI</sequence>